<reference evidence="3" key="1">
    <citation type="submission" date="2014-09" db="EMBL/GenBank/DDBJ databases">
        <authorList>
            <person name="Hjerde E."/>
        </authorList>
    </citation>
    <scope>NUCLEOTIDE SEQUENCE [LARGE SCALE GENOMIC DNA]</scope>
    <source>
        <strain evidence="3">06/09/139</strain>
    </source>
</reference>
<keyword evidence="1" id="KW-1133">Transmembrane helix</keyword>
<evidence type="ECO:0000313" key="3">
    <source>
        <dbReference type="Proteomes" id="UP000032427"/>
    </source>
</evidence>
<dbReference type="AlphaFoldDB" id="A0A090IJ96"/>
<dbReference type="PATRIC" id="fig|80852.17.peg.560"/>
<proteinExistence type="predicted"/>
<sequence length="198" mass="22098">MILNHARKKQIGTSLIELLIASTIGLITLMLVGNIYIKGQQLYADRSKNLLLIQEFNDALRFVKEETQRAGFSGDNIYSAMLSGATDVIHISGSQISYVYQSDLSPVKWRSVSIKHELEALKICTESNLPTIPNINSCTRFYSLLDENIIKITDFTINQTLLGNSVSSAYLSLSATANLVDTTHELSSTIKIKQRNWK</sequence>
<protein>
    <submittedName>
        <fullName evidence="2">Membrane protein</fullName>
    </submittedName>
</protein>
<dbReference type="STRING" id="80852.AWOD_I_0552"/>
<dbReference type="EMBL" id="LN554846">
    <property type="protein sequence ID" value="CED70646.1"/>
    <property type="molecule type" value="Genomic_DNA"/>
</dbReference>
<dbReference type="GeneID" id="28540113"/>
<organism evidence="2 3">
    <name type="scientific">Aliivibrio wodanis</name>
    <dbReference type="NCBI Taxonomy" id="80852"/>
    <lineage>
        <taxon>Bacteria</taxon>
        <taxon>Pseudomonadati</taxon>
        <taxon>Pseudomonadota</taxon>
        <taxon>Gammaproteobacteria</taxon>
        <taxon>Vibrionales</taxon>
        <taxon>Vibrionaceae</taxon>
        <taxon>Aliivibrio</taxon>
    </lineage>
</organism>
<dbReference type="HOGENOM" id="CLU_111163_0_0_6"/>
<gene>
    <name evidence="2" type="ORF">AWOD_I_0552</name>
</gene>
<dbReference type="KEGG" id="awd:AWOD_I_0552"/>
<evidence type="ECO:0000313" key="2">
    <source>
        <dbReference type="EMBL" id="CED70646.1"/>
    </source>
</evidence>
<keyword evidence="1" id="KW-0472">Membrane</keyword>
<keyword evidence="1" id="KW-0812">Transmembrane</keyword>
<feature type="transmembrane region" description="Helical" evidence="1">
    <location>
        <begin position="12"/>
        <end position="37"/>
    </location>
</feature>
<keyword evidence="3" id="KW-1185">Reference proteome</keyword>
<dbReference type="InterPro" id="IPR016419">
    <property type="entry name" value="Prepilin_Pept-dep_B_prd"/>
</dbReference>
<dbReference type="Proteomes" id="UP000032427">
    <property type="component" value="Chromosome 1"/>
</dbReference>
<evidence type="ECO:0000256" key="1">
    <source>
        <dbReference type="SAM" id="Phobius"/>
    </source>
</evidence>
<name>A0A090IJ96_9GAMM</name>
<accession>A0A090IJ96</accession>
<dbReference type="PIRSF" id="PIRSF004525">
    <property type="entry name" value="Pilin_peptidase-dep_B_prd"/>
    <property type="match status" value="1"/>
</dbReference>
<dbReference type="OrthoDB" id="5865913at2"/>